<evidence type="ECO:0000256" key="1">
    <source>
        <dbReference type="SAM" id="Phobius"/>
    </source>
</evidence>
<reference evidence="3 4" key="1">
    <citation type="submission" date="2020-05" db="EMBL/GenBank/DDBJ databases">
        <title>Distinct polysaccharide utilization as determinants for interspecies competition between intestinal Prevotella spp.</title>
        <authorList>
            <person name="Galvez E.J.C."/>
            <person name="Iljazovic A."/>
            <person name="Strowig T."/>
        </authorList>
    </citation>
    <scope>NUCLEOTIDE SEQUENCE [LARGE SCALE GENOMIC DNA]</scope>
    <source>
        <strain evidence="3 4">PCHR</strain>
    </source>
</reference>
<sequence length="348" mass="41056">MKQNRNISIDILKFFAVLLITNSHFDEQYVYCKELATGGAIGDALFFFCSGYTLFLGRFGRFDEWYKRRIRRIYPSVLSLGLISVFLFQKDIGIGRLLSDGAGWFVMCIMIYYVALYFVRRYLVHNLRYVYVGVVLLILLWNSLFFEPISSIFVENFKCLDWMIFCQPMDKVWIFQWNYFKFGFFFLYMLIGADLGLRESKRKTQDSPKFLHTFLLLLLSIICFYAIPIICDLYPDTKYVLILSLIPLVYVVLYFYKLCQTDFIRNLLNKKYIGSAVMIIGGLCLEIYLVQPYLRTTDLNHLFPLNIVILSVAIVFVGYVCRSLGRFIQQTFSSEEGYEWKSIFRLIR</sequence>
<proteinExistence type="predicted"/>
<comment type="caution">
    <text evidence="3">The sequence shown here is derived from an EMBL/GenBank/DDBJ whole genome shotgun (WGS) entry which is preliminary data.</text>
</comment>
<feature type="transmembrane region" description="Helical" evidence="1">
    <location>
        <begin position="72"/>
        <end position="89"/>
    </location>
</feature>
<gene>
    <name evidence="3" type="ORF">HPS54_05950</name>
</gene>
<feature type="transmembrane region" description="Helical" evidence="1">
    <location>
        <begin position="209"/>
        <end position="227"/>
    </location>
</feature>
<feature type="transmembrane region" description="Helical" evidence="1">
    <location>
        <begin position="271"/>
        <end position="290"/>
    </location>
</feature>
<name>A0ABX2B1A5_9BACT</name>
<evidence type="ECO:0000313" key="4">
    <source>
        <dbReference type="Proteomes" id="UP000820977"/>
    </source>
</evidence>
<keyword evidence="1" id="KW-1133">Transmembrane helix</keyword>
<evidence type="ECO:0000259" key="2">
    <source>
        <dbReference type="Pfam" id="PF01757"/>
    </source>
</evidence>
<feature type="transmembrane region" description="Helical" evidence="1">
    <location>
        <begin position="7"/>
        <end position="25"/>
    </location>
</feature>
<dbReference type="RefSeq" id="WP_172344551.1">
    <property type="nucleotide sequence ID" value="NZ_CATJFF010000026.1"/>
</dbReference>
<feature type="transmembrane region" description="Helical" evidence="1">
    <location>
        <begin position="239"/>
        <end position="259"/>
    </location>
</feature>
<dbReference type="EMBL" id="JABKKJ010000007">
    <property type="protein sequence ID" value="NPE25063.1"/>
    <property type="molecule type" value="Genomic_DNA"/>
</dbReference>
<feature type="domain" description="Acyltransferase 3" evidence="2">
    <location>
        <begin position="6"/>
        <end position="320"/>
    </location>
</feature>
<dbReference type="Proteomes" id="UP000820977">
    <property type="component" value="Unassembled WGS sequence"/>
</dbReference>
<dbReference type="Pfam" id="PF01757">
    <property type="entry name" value="Acyl_transf_3"/>
    <property type="match status" value="1"/>
</dbReference>
<keyword evidence="3" id="KW-0808">Transferase</keyword>
<feature type="transmembrane region" description="Helical" evidence="1">
    <location>
        <begin position="302"/>
        <end position="321"/>
    </location>
</feature>
<feature type="transmembrane region" description="Helical" evidence="1">
    <location>
        <begin position="101"/>
        <end position="119"/>
    </location>
</feature>
<feature type="transmembrane region" description="Helical" evidence="1">
    <location>
        <begin position="37"/>
        <end position="60"/>
    </location>
</feature>
<keyword evidence="1" id="KW-0472">Membrane</keyword>
<keyword evidence="1" id="KW-0812">Transmembrane</keyword>
<feature type="transmembrane region" description="Helical" evidence="1">
    <location>
        <begin position="174"/>
        <end position="197"/>
    </location>
</feature>
<accession>A0ABX2B1A5</accession>
<keyword evidence="3" id="KW-0012">Acyltransferase</keyword>
<dbReference type="GO" id="GO:0016746">
    <property type="term" value="F:acyltransferase activity"/>
    <property type="evidence" value="ECO:0007669"/>
    <property type="project" value="UniProtKB-KW"/>
</dbReference>
<feature type="transmembrane region" description="Helical" evidence="1">
    <location>
        <begin position="131"/>
        <end position="154"/>
    </location>
</feature>
<keyword evidence="4" id="KW-1185">Reference proteome</keyword>
<dbReference type="InterPro" id="IPR002656">
    <property type="entry name" value="Acyl_transf_3_dom"/>
</dbReference>
<evidence type="ECO:0000313" key="3">
    <source>
        <dbReference type="EMBL" id="NPE25063.1"/>
    </source>
</evidence>
<organism evidence="3 4">
    <name type="scientific">Xylanibacter caecicola</name>
    <dbReference type="NCBI Taxonomy" id="2736294"/>
    <lineage>
        <taxon>Bacteria</taxon>
        <taxon>Pseudomonadati</taxon>
        <taxon>Bacteroidota</taxon>
        <taxon>Bacteroidia</taxon>
        <taxon>Bacteroidales</taxon>
        <taxon>Prevotellaceae</taxon>
        <taxon>Xylanibacter</taxon>
    </lineage>
</organism>
<protein>
    <submittedName>
        <fullName evidence="3">Acyltransferase family protein</fullName>
    </submittedName>
</protein>